<dbReference type="InterPro" id="IPR052919">
    <property type="entry name" value="TA_system_RNase"/>
</dbReference>
<name>A0ABR8KHE5_9NOSO</name>
<dbReference type="RefSeq" id="WP_190958181.1">
    <property type="nucleotide sequence ID" value="NZ_JACJTU010000034.1"/>
</dbReference>
<evidence type="ECO:0000259" key="1">
    <source>
        <dbReference type="Pfam" id="PF01850"/>
    </source>
</evidence>
<evidence type="ECO:0000313" key="3">
    <source>
        <dbReference type="Proteomes" id="UP000637383"/>
    </source>
</evidence>
<dbReference type="Gene3D" id="3.40.50.1010">
    <property type="entry name" value="5'-nuclease"/>
    <property type="match status" value="1"/>
</dbReference>
<dbReference type="InterPro" id="IPR002716">
    <property type="entry name" value="PIN_dom"/>
</dbReference>
<protein>
    <submittedName>
        <fullName evidence="2">PIN domain-containing protein</fullName>
    </submittedName>
</protein>
<dbReference type="Pfam" id="PF01850">
    <property type="entry name" value="PIN"/>
    <property type="match status" value="1"/>
</dbReference>
<dbReference type="InterPro" id="IPR029060">
    <property type="entry name" value="PIN-like_dom_sf"/>
</dbReference>
<keyword evidence="3" id="KW-1185">Reference proteome</keyword>
<comment type="caution">
    <text evidence="2">The sequence shown here is derived from an EMBL/GenBank/DDBJ whole genome shotgun (WGS) entry which is preliminary data.</text>
</comment>
<dbReference type="Proteomes" id="UP000637383">
    <property type="component" value="Unassembled WGS sequence"/>
</dbReference>
<dbReference type="PANTHER" id="PTHR36173">
    <property type="entry name" value="RIBONUCLEASE VAPC16-RELATED"/>
    <property type="match status" value="1"/>
</dbReference>
<gene>
    <name evidence="2" type="ORF">H6H03_27590</name>
</gene>
<accession>A0ABR8KHE5</accession>
<dbReference type="EMBL" id="JACJTU010000034">
    <property type="protein sequence ID" value="MBD2737603.1"/>
    <property type="molecule type" value="Genomic_DNA"/>
</dbReference>
<evidence type="ECO:0000313" key="2">
    <source>
        <dbReference type="EMBL" id="MBD2737603.1"/>
    </source>
</evidence>
<organism evidence="2 3">
    <name type="scientific">Nostoc paludosum FACHB-159</name>
    <dbReference type="NCBI Taxonomy" id="2692908"/>
    <lineage>
        <taxon>Bacteria</taxon>
        <taxon>Bacillati</taxon>
        <taxon>Cyanobacteriota</taxon>
        <taxon>Cyanophyceae</taxon>
        <taxon>Nostocales</taxon>
        <taxon>Nostocaceae</taxon>
        <taxon>Nostoc</taxon>
    </lineage>
</organism>
<sequence>MKILLDTHIFLGFISGDNQLSTNIRDIIRDPDNEIYLSVVSIWECIVKYKLGKLKIRAIALIHQTTP</sequence>
<feature type="domain" description="PIN" evidence="1">
    <location>
        <begin position="3"/>
        <end position="57"/>
    </location>
</feature>
<dbReference type="SUPFAM" id="SSF88723">
    <property type="entry name" value="PIN domain-like"/>
    <property type="match status" value="1"/>
</dbReference>
<proteinExistence type="predicted"/>
<dbReference type="PANTHER" id="PTHR36173:SF2">
    <property type="entry name" value="RIBONUCLEASE VAPC16"/>
    <property type="match status" value="1"/>
</dbReference>
<reference evidence="2 3" key="1">
    <citation type="journal article" date="2020" name="ISME J.">
        <title>Comparative genomics reveals insights into cyanobacterial evolution and habitat adaptation.</title>
        <authorList>
            <person name="Chen M.Y."/>
            <person name="Teng W.K."/>
            <person name="Zhao L."/>
            <person name="Hu C.X."/>
            <person name="Zhou Y.K."/>
            <person name="Han B.P."/>
            <person name="Song L.R."/>
            <person name="Shu W.S."/>
        </authorList>
    </citation>
    <scope>NUCLEOTIDE SEQUENCE [LARGE SCALE GENOMIC DNA]</scope>
    <source>
        <strain evidence="2 3">FACHB-159</strain>
    </source>
</reference>